<sequence>MENLFERRAERVLKYLNIDHRYGESYLPRPFFVEFTGSPDSGKTTTIDELYKFFKTLKFRVLRPQEGAEVIQHIPRTTPEYNIRTADYARTQLMDLSNGHMYDLVLFDRCLFDGYCWMMYWETKGQLTPDEVKLYQNFFLSRFWVDKLDAAYFVVCNPDEAMRRTKEVSLTDRLGNFTNPQTIKVLVERFQQAYKDLSPKFPQLRIVDTSGMDKQHMVEHFANAILSAMENKVATKKEVLSQAVL</sequence>
<dbReference type="STRING" id="1802661.A2649_01935"/>
<dbReference type="SUPFAM" id="SSF52540">
    <property type="entry name" value="P-loop containing nucleoside triphosphate hydrolases"/>
    <property type="match status" value="1"/>
</dbReference>
<reference evidence="1 2" key="1">
    <citation type="journal article" date="2016" name="Nat. Commun.">
        <title>Thousands of microbial genomes shed light on interconnected biogeochemical processes in an aquifer system.</title>
        <authorList>
            <person name="Anantharaman K."/>
            <person name="Brown C.T."/>
            <person name="Hug L.A."/>
            <person name="Sharon I."/>
            <person name="Castelle C.J."/>
            <person name="Probst A.J."/>
            <person name="Thomas B.C."/>
            <person name="Singh A."/>
            <person name="Wilkins M.J."/>
            <person name="Karaoz U."/>
            <person name="Brodie E.L."/>
            <person name="Williams K.H."/>
            <person name="Hubbard S.S."/>
            <person name="Banfield J.F."/>
        </authorList>
    </citation>
    <scope>NUCLEOTIDE SEQUENCE [LARGE SCALE GENOMIC DNA]</scope>
</reference>
<dbReference type="Gene3D" id="3.40.50.300">
    <property type="entry name" value="P-loop containing nucleotide triphosphate hydrolases"/>
    <property type="match status" value="1"/>
</dbReference>
<dbReference type="Proteomes" id="UP000176893">
    <property type="component" value="Unassembled WGS sequence"/>
</dbReference>
<gene>
    <name evidence="1" type="ORF">A2649_01935</name>
</gene>
<accession>A0A1F8EAW9</accession>
<evidence type="ECO:0008006" key="3">
    <source>
        <dbReference type="Google" id="ProtNLM"/>
    </source>
</evidence>
<dbReference type="EMBL" id="MGJB01000018">
    <property type="protein sequence ID" value="OGM98071.1"/>
    <property type="molecule type" value="Genomic_DNA"/>
</dbReference>
<proteinExistence type="predicted"/>
<evidence type="ECO:0000313" key="1">
    <source>
        <dbReference type="EMBL" id="OGM98071.1"/>
    </source>
</evidence>
<dbReference type="InterPro" id="IPR027417">
    <property type="entry name" value="P-loop_NTPase"/>
</dbReference>
<evidence type="ECO:0000313" key="2">
    <source>
        <dbReference type="Proteomes" id="UP000176893"/>
    </source>
</evidence>
<comment type="caution">
    <text evidence="1">The sequence shown here is derived from an EMBL/GenBank/DDBJ whole genome shotgun (WGS) entry which is preliminary data.</text>
</comment>
<organism evidence="1 2">
    <name type="scientific">Candidatus Yanofskybacteria bacterium RIFCSPHIGHO2_01_FULL_41_26</name>
    <dbReference type="NCBI Taxonomy" id="1802661"/>
    <lineage>
        <taxon>Bacteria</taxon>
        <taxon>Candidatus Yanofskyibacteriota</taxon>
    </lineage>
</organism>
<protein>
    <recommendedName>
        <fullName evidence="3">NadR/Ttd14 AAA domain-containing protein</fullName>
    </recommendedName>
</protein>
<dbReference type="AlphaFoldDB" id="A0A1F8EAW9"/>
<name>A0A1F8EAW9_9BACT</name>